<dbReference type="OrthoDB" id="9069616at2"/>
<sequence>MLKHENPEEIDAAREGRFAPLTFSKRDGLLYMHNGDEWDSTFGCMVLRHPAFLWMEYPQKMMSWMLFAERFYEQPRLIAQLGLGAGALARFCHARFPLARIEAVEINPAVIDACREMFRMPPEGERLGIIEADAMDYVSAQERRASIDILQVDLYLSERDGPAGQGRAFYRACCESLAADGMMTINIFGPNLAALTRQNLQWLSELFDAVLLLPCETNNVLICFKRAPVIDMQQLKMKAAALEASTGMPASSWVFFRHGGEAPDCEKALELEAVI</sequence>
<dbReference type="InterPro" id="IPR029063">
    <property type="entry name" value="SAM-dependent_MTases_sf"/>
</dbReference>
<gene>
    <name evidence="2" type="ORF">SAMN05192548_103960</name>
</gene>
<accession>A0A1M6VJE2</accession>
<keyword evidence="1" id="KW-0620">Polyamine biosynthesis</keyword>
<evidence type="ECO:0000256" key="1">
    <source>
        <dbReference type="ARBA" id="ARBA00023115"/>
    </source>
</evidence>
<proteinExistence type="predicted"/>
<dbReference type="GO" id="GO:0006596">
    <property type="term" value="P:polyamine biosynthetic process"/>
    <property type="evidence" value="ECO:0007669"/>
    <property type="project" value="UniProtKB-KW"/>
</dbReference>
<evidence type="ECO:0000313" key="3">
    <source>
        <dbReference type="Proteomes" id="UP000184395"/>
    </source>
</evidence>
<dbReference type="PANTHER" id="PTHR43317">
    <property type="entry name" value="THERMOSPERMINE SYNTHASE ACAULIS5"/>
    <property type="match status" value="1"/>
</dbReference>
<dbReference type="PANTHER" id="PTHR43317:SF1">
    <property type="entry name" value="THERMOSPERMINE SYNTHASE ACAULIS5"/>
    <property type="match status" value="1"/>
</dbReference>
<evidence type="ECO:0008006" key="4">
    <source>
        <dbReference type="Google" id="ProtNLM"/>
    </source>
</evidence>
<dbReference type="EMBL" id="FRAB01000039">
    <property type="protein sequence ID" value="SHK81600.1"/>
    <property type="molecule type" value="Genomic_DNA"/>
</dbReference>
<protein>
    <recommendedName>
        <fullName evidence="4">Spermidine synthase</fullName>
    </recommendedName>
</protein>
<dbReference type="Proteomes" id="UP000184395">
    <property type="component" value="Unassembled WGS sequence"/>
</dbReference>
<dbReference type="Gene3D" id="3.40.50.150">
    <property type="entry name" value="Vaccinia Virus protein VP39"/>
    <property type="match status" value="1"/>
</dbReference>
<dbReference type="AlphaFoldDB" id="A0A1M6VJE2"/>
<name>A0A1M6VJE2_9BURK</name>
<reference evidence="2 3" key="1">
    <citation type="submission" date="2016-11" db="EMBL/GenBank/DDBJ databases">
        <authorList>
            <person name="Jaros S."/>
            <person name="Januszkiewicz K."/>
            <person name="Wedrychowicz H."/>
        </authorList>
    </citation>
    <scope>NUCLEOTIDE SEQUENCE [LARGE SCALE GENOMIC DNA]</scope>
    <source>
        <strain evidence="2 3">LMG 20594</strain>
    </source>
</reference>
<dbReference type="RefSeq" id="WP_073431584.1">
    <property type="nucleotide sequence ID" value="NZ_CADFGY010000008.1"/>
</dbReference>
<evidence type="ECO:0000313" key="2">
    <source>
        <dbReference type="EMBL" id="SHK81600.1"/>
    </source>
</evidence>
<dbReference type="STRING" id="169427.SAMN05192548_103960"/>
<dbReference type="SUPFAM" id="SSF53335">
    <property type="entry name" value="S-adenosyl-L-methionine-dependent methyltransferases"/>
    <property type="match status" value="1"/>
</dbReference>
<organism evidence="2 3">
    <name type="scientific">Paraburkholderia terricola</name>
    <dbReference type="NCBI Taxonomy" id="169427"/>
    <lineage>
        <taxon>Bacteria</taxon>
        <taxon>Pseudomonadati</taxon>
        <taxon>Pseudomonadota</taxon>
        <taxon>Betaproteobacteria</taxon>
        <taxon>Burkholderiales</taxon>
        <taxon>Burkholderiaceae</taxon>
        <taxon>Paraburkholderia</taxon>
    </lineage>
</organism>